<organism evidence="3 4">
    <name type="scientific">Candidatus Merdiplasma excrementigallinarum</name>
    <dbReference type="NCBI Taxonomy" id="2840864"/>
    <lineage>
        <taxon>Bacteria</taxon>
        <taxon>Bacillati</taxon>
        <taxon>Bacillota</taxon>
        <taxon>Clostridia</taxon>
        <taxon>Lachnospirales</taxon>
        <taxon>Lachnospiraceae</taxon>
        <taxon>Lachnospiraceae incertae sedis</taxon>
        <taxon>Candidatus Merdiplasma</taxon>
    </lineage>
</organism>
<dbReference type="InterPro" id="IPR029068">
    <property type="entry name" value="Glyas_Bleomycin-R_OHBP_Dase"/>
</dbReference>
<dbReference type="PANTHER" id="PTHR43048:SF3">
    <property type="entry name" value="METHYLMALONYL-COA EPIMERASE, MITOCHONDRIAL"/>
    <property type="match status" value="1"/>
</dbReference>
<dbReference type="Proteomes" id="UP000886889">
    <property type="component" value="Unassembled WGS sequence"/>
</dbReference>
<sequence length="129" mass="14902">MKIVGLNHITINVADLQKSREFYRIVLGLQESGFVDMGDHTLTYFDLPQNVRLELIDYTGKAAKKDMRETDIGMYRHFCLETDDLEELRKICLEKGVFIRKEPSYVEKLACSTMLVTDPNGVEIEIIEK</sequence>
<dbReference type="PROSITE" id="PS00934">
    <property type="entry name" value="GLYOXALASE_I_1"/>
    <property type="match status" value="1"/>
</dbReference>
<evidence type="ECO:0000256" key="1">
    <source>
        <dbReference type="ARBA" id="ARBA00022723"/>
    </source>
</evidence>
<dbReference type="InterPro" id="IPR018146">
    <property type="entry name" value="Glyoxalase_1_CS"/>
</dbReference>
<proteinExistence type="predicted"/>
<reference evidence="3" key="2">
    <citation type="journal article" date="2021" name="PeerJ">
        <title>Extensive microbial diversity within the chicken gut microbiome revealed by metagenomics and culture.</title>
        <authorList>
            <person name="Gilroy R."/>
            <person name="Ravi A."/>
            <person name="Getino M."/>
            <person name="Pursley I."/>
            <person name="Horton D.L."/>
            <person name="Alikhan N.F."/>
            <person name="Baker D."/>
            <person name="Gharbi K."/>
            <person name="Hall N."/>
            <person name="Watson M."/>
            <person name="Adriaenssens E.M."/>
            <person name="Foster-Nyarko E."/>
            <person name="Jarju S."/>
            <person name="Secka A."/>
            <person name="Antonio M."/>
            <person name="Oren A."/>
            <person name="Chaudhuri R.R."/>
            <person name="La Ragione R."/>
            <person name="Hildebrand F."/>
            <person name="Pallen M.J."/>
        </authorList>
    </citation>
    <scope>NUCLEOTIDE SEQUENCE</scope>
    <source>
        <strain evidence="3">ChiBcec6-7307</strain>
    </source>
</reference>
<evidence type="ECO:0000313" key="3">
    <source>
        <dbReference type="EMBL" id="HIV23380.1"/>
    </source>
</evidence>
<reference evidence="3" key="1">
    <citation type="submission" date="2020-10" db="EMBL/GenBank/DDBJ databases">
        <authorList>
            <person name="Gilroy R."/>
        </authorList>
    </citation>
    <scope>NUCLEOTIDE SEQUENCE</scope>
    <source>
        <strain evidence="3">ChiBcec6-7307</strain>
    </source>
</reference>
<dbReference type="CDD" id="cd06587">
    <property type="entry name" value="VOC"/>
    <property type="match status" value="1"/>
</dbReference>
<dbReference type="GO" id="GO:0004493">
    <property type="term" value="F:methylmalonyl-CoA epimerase activity"/>
    <property type="evidence" value="ECO:0007669"/>
    <property type="project" value="TreeGrafter"/>
</dbReference>
<dbReference type="InterPro" id="IPR051785">
    <property type="entry name" value="MMCE/EMCE_epimerase"/>
</dbReference>
<dbReference type="SUPFAM" id="SSF54593">
    <property type="entry name" value="Glyoxalase/Bleomycin resistance protein/Dihydroxybiphenyl dioxygenase"/>
    <property type="match status" value="1"/>
</dbReference>
<dbReference type="PANTHER" id="PTHR43048">
    <property type="entry name" value="METHYLMALONYL-COA EPIMERASE"/>
    <property type="match status" value="1"/>
</dbReference>
<dbReference type="InterPro" id="IPR004360">
    <property type="entry name" value="Glyas_Fos-R_dOase_dom"/>
</dbReference>
<dbReference type="Pfam" id="PF00903">
    <property type="entry name" value="Glyoxalase"/>
    <property type="match status" value="1"/>
</dbReference>
<accession>A0A9D1T8H4</accession>
<dbReference type="GO" id="GO:0004462">
    <property type="term" value="F:lactoylglutathione lyase activity"/>
    <property type="evidence" value="ECO:0007669"/>
    <property type="project" value="InterPro"/>
</dbReference>
<feature type="domain" description="VOC" evidence="2">
    <location>
        <begin position="5"/>
        <end position="129"/>
    </location>
</feature>
<dbReference type="InterPro" id="IPR037523">
    <property type="entry name" value="VOC_core"/>
</dbReference>
<dbReference type="AlphaFoldDB" id="A0A9D1T8H4"/>
<dbReference type="Gene3D" id="3.10.180.10">
    <property type="entry name" value="2,3-Dihydroxybiphenyl 1,2-Dioxygenase, domain 1"/>
    <property type="match status" value="1"/>
</dbReference>
<dbReference type="GO" id="GO:0046491">
    <property type="term" value="P:L-methylmalonyl-CoA metabolic process"/>
    <property type="evidence" value="ECO:0007669"/>
    <property type="project" value="TreeGrafter"/>
</dbReference>
<evidence type="ECO:0000259" key="2">
    <source>
        <dbReference type="PROSITE" id="PS51819"/>
    </source>
</evidence>
<protein>
    <submittedName>
        <fullName evidence="3">VOC family protein</fullName>
    </submittedName>
</protein>
<keyword evidence="1" id="KW-0479">Metal-binding</keyword>
<dbReference type="EMBL" id="DVOS01000046">
    <property type="protein sequence ID" value="HIV23380.1"/>
    <property type="molecule type" value="Genomic_DNA"/>
</dbReference>
<evidence type="ECO:0000313" key="4">
    <source>
        <dbReference type="Proteomes" id="UP000886889"/>
    </source>
</evidence>
<name>A0A9D1T8H4_9FIRM</name>
<gene>
    <name evidence="3" type="ORF">IAC80_05510</name>
</gene>
<comment type="caution">
    <text evidence="3">The sequence shown here is derived from an EMBL/GenBank/DDBJ whole genome shotgun (WGS) entry which is preliminary data.</text>
</comment>
<dbReference type="PROSITE" id="PS51819">
    <property type="entry name" value="VOC"/>
    <property type="match status" value="1"/>
</dbReference>
<dbReference type="GO" id="GO:0046872">
    <property type="term" value="F:metal ion binding"/>
    <property type="evidence" value="ECO:0007669"/>
    <property type="project" value="UniProtKB-KW"/>
</dbReference>